<dbReference type="Proteomes" id="UP000574931">
    <property type="component" value="Unassembled WGS sequence"/>
</dbReference>
<evidence type="ECO:0000313" key="2">
    <source>
        <dbReference type="Proteomes" id="UP000574931"/>
    </source>
</evidence>
<organism evidence="1 2">
    <name type="scientific">Ochrobactrum soli</name>
    <dbReference type="NCBI Taxonomy" id="2448455"/>
    <lineage>
        <taxon>Bacteria</taxon>
        <taxon>Pseudomonadati</taxon>
        <taxon>Pseudomonadota</taxon>
        <taxon>Alphaproteobacteria</taxon>
        <taxon>Hyphomicrobiales</taxon>
        <taxon>Brucellaceae</taxon>
        <taxon>Brucella/Ochrobactrum group</taxon>
        <taxon>Ochrobactrum</taxon>
    </lineage>
</organism>
<comment type="caution">
    <text evidence="1">The sequence shown here is derived from an EMBL/GenBank/DDBJ whole genome shotgun (WGS) entry which is preliminary data.</text>
</comment>
<dbReference type="EMBL" id="JABFCY010000002">
    <property type="protein sequence ID" value="NNU59606.1"/>
    <property type="molecule type" value="Genomic_DNA"/>
</dbReference>
<keyword evidence="2" id="KW-1185">Reference proteome</keyword>
<sequence>MSKLVKLYNTTYQKYLSYLTNPTENGTYTVLMLNSDEVKDAKDLWEMVPVAQDVFTLLAPSLNAHLILLGDQNPNSPKGSAVAWLAKSSFMSPMEFKYDVDGEAIITNAGPVSQYLSALPNDPYAYFIATKIDEWEIYLL</sequence>
<gene>
    <name evidence="1" type="ORF">HKX02_04935</name>
</gene>
<dbReference type="AlphaFoldDB" id="A0A849KRV4"/>
<name>A0A849KRV4_9HYPH</name>
<dbReference type="RefSeq" id="WP_171317500.1">
    <property type="nucleotide sequence ID" value="NZ_JABFCY010000002.1"/>
</dbReference>
<protein>
    <submittedName>
        <fullName evidence="1">Uncharacterized protein</fullName>
    </submittedName>
</protein>
<reference evidence="1 2" key="1">
    <citation type="submission" date="2020-05" db="EMBL/GenBank/DDBJ databases">
        <title>Draft Genome Sequence of Ochrobactrum soli Isolated from Stable Fly Gut.</title>
        <authorList>
            <person name="Pileggi M.T."/>
            <person name="Vazhakkala L.J."/>
            <person name="Wong C.N."/>
        </authorList>
    </citation>
    <scope>NUCLEOTIDE SEQUENCE [LARGE SCALE GENOMIC DNA]</scope>
    <source>
        <strain evidence="1 2">MTP-C0764</strain>
    </source>
</reference>
<accession>A0A849KRV4</accession>
<proteinExistence type="predicted"/>
<evidence type="ECO:0000313" key="1">
    <source>
        <dbReference type="EMBL" id="NNU59606.1"/>
    </source>
</evidence>